<dbReference type="EMBL" id="VOKX01000107">
    <property type="protein sequence ID" value="KAB7835538.1"/>
    <property type="molecule type" value="Genomic_DNA"/>
</dbReference>
<dbReference type="Proteomes" id="UP000327000">
    <property type="component" value="Unassembled WGS sequence"/>
</dbReference>
<evidence type="ECO:0000313" key="1">
    <source>
        <dbReference type="EMBL" id="KAB7835538.1"/>
    </source>
</evidence>
<keyword evidence="2" id="KW-1185">Reference proteome</keyword>
<dbReference type="AlphaFoldDB" id="A0A5N5W2Q8"/>
<comment type="caution">
    <text evidence="1">The sequence shown here is derived from an EMBL/GenBank/DDBJ whole genome shotgun (WGS) entry which is preliminary data.</text>
</comment>
<sequence length="307" mass="32587">MDPALPLSGTYVCHGITWAHTQPRLLLAPLPQGPLLHAPVVGRRLAYQVSGTGRWCTGRYRFTGRSGVEALPCPGRAPAAAGGQCASCAGRDDFRFAHQVHRGGHVPQALAAYLAQPHWLYLATFADGTTKVGTAAESRRRSRLDEQGAVAATYLARSPDGRSVRAAEDALTRCLGLTQTVRAAAKLAALAAVRDLAPARAAHEQHLDRAARALADMGLPTVLTPWAPPGEGDLLRSAQTERAVYPHTVHEGEHGLHLLSCTGSLVLAVIDGDDLPYLLDLGALKGHRITLGEQFTSPPTAVQPVLF</sequence>
<reference evidence="1 2" key="1">
    <citation type="journal article" date="2019" name="Microb. Cell Fact.">
        <title>Exploring novel herbicidin analogues by transcriptional regulator overexpression and MS/MS molecular networking.</title>
        <authorList>
            <person name="Shi Y."/>
            <person name="Gu R."/>
            <person name="Li Y."/>
            <person name="Wang X."/>
            <person name="Ren W."/>
            <person name="Li X."/>
            <person name="Wang L."/>
            <person name="Xie Y."/>
            <person name="Hong B."/>
        </authorList>
    </citation>
    <scope>NUCLEOTIDE SEQUENCE [LARGE SCALE GENOMIC DNA]</scope>
    <source>
        <strain evidence="1 2">US-43</strain>
    </source>
</reference>
<accession>A0A5N5W2Q8</accession>
<dbReference type="InterPro" id="IPR021246">
    <property type="entry name" value="DUF2797"/>
</dbReference>
<gene>
    <name evidence="1" type="ORF">FRZ00_26985</name>
</gene>
<proteinExistence type="predicted"/>
<dbReference type="Pfam" id="PF10977">
    <property type="entry name" value="DUF2797"/>
    <property type="match status" value="1"/>
</dbReference>
<organism evidence="1 2">
    <name type="scientific">Streptomyces mobaraensis</name>
    <name type="common">Streptoverticillium mobaraense</name>
    <dbReference type="NCBI Taxonomy" id="35621"/>
    <lineage>
        <taxon>Bacteria</taxon>
        <taxon>Bacillati</taxon>
        <taxon>Actinomycetota</taxon>
        <taxon>Actinomycetes</taxon>
        <taxon>Kitasatosporales</taxon>
        <taxon>Streptomycetaceae</taxon>
        <taxon>Streptomyces</taxon>
    </lineage>
</organism>
<evidence type="ECO:0000313" key="2">
    <source>
        <dbReference type="Proteomes" id="UP000327000"/>
    </source>
</evidence>
<protein>
    <submittedName>
        <fullName evidence="1">DUF2797 domain-containing protein</fullName>
    </submittedName>
</protein>
<name>A0A5N5W2Q8_STRMB</name>
<dbReference type="RefSeq" id="WP_152265315.1">
    <property type="nucleotide sequence ID" value="NZ_VOKX01000107.1"/>
</dbReference>
<dbReference type="OrthoDB" id="4876946at2"/>